<gene>
    <name evidence="2" type="ORF">ACT18_16620</name>
</gene>
<dbReference type="AlphaFoldDB" id="A0A1B8SD52"/>
<keyword evidence="1" id="KW-1133">Transmembrane helix</keyword>
<dbReference type="STRING" id="354243.BST28_01690"/>
<organism evidence="2 3">
    <name type="scientific">Mycolicibacter kumamotonensis</name>
    <dbReference type="NCBI Taxonomy" id="354243"/>
    <lineage>
        <taxon>Bacteria</taxon>
        <taxon>Bacillati</taxon>
        <taxon>Actinomycetota</taxon>
        <taxon>Actinomycetes</taxon>
        <taxon>Mycobacteriales</taxon>
        <taxon>Mycobacteriaceae</taxon>
        <taxon>Mycolicibacter</taxon>
    </lineage>
</organism>
<dbReference type="EMBL" id="LFOE01000028">
    <property type="protein sequence ID" value="OBY30632.1"/>
    <property type="molecule type" value="Genomic_DNA"/>
</dbReference>
<protein>
    <submittedName>
        <fullName evidence="2">Oxidoreductase</fullName>
    </submittedName>
</protein>
<evidence type="ECO:0000313" key="2">
    <source>
        <dbReference type="EMBL" id="OBY30632.1"/>
    </source>
</evidence>
<keyword evidence="3" id="KW-1185">Reference proteome</keyword>
<feature type="transmembrane region" description="Helical" evidence="1">
    <location>
        <begin position="51"/>
        <end position="74"/>
    </location>
</feature>
<proteinExistence type="predicted"/>
<keyword evidence="1" id="KW-0812">Transmembrane</keyword>
<reference evidence="2 3" key="1">
    <citation type="submission" date="2015-06" db="EMBL/GenBank/DDBJ databases">
        <title>Genome sequence of Mycobacterium kumamotonense strain Roo.</title>
        <authorList>
            <person name="Greninger A.L."/>
            <person name="Cunningham G."/>
            <person name="Miller S."/>
        </authorList>
    </citation>
    <scope>NUCLEOTIDE SEQUENCE [LARGE SCALE GENOMIC DNA]</scope>
    <source>
        <strain evidence="2 3">Roo</strain>
    </source>
</reference>
<name>A0A1B8SD52_9MYCO</name>
<evidence type="ECO:0000313" key="3">
    <source>
        <dbReference type="Proteomes" id="UP000092668"/>
    </source>
</evidence>
<feature type="transmembrane region" description="Helical" evidence="1">
    <location>
        <begin position="81"/>
        <end position="102"/>
    </location>
</feature>
<comment type="caution">
    <text evidence="2">The sequence shown here is derived from an EMBL/GenBank/DDBJ whole genome shotgun (WGS) entry which is preliminary data.</text>
</comment>
<keyword evidence="1" id="KW-0472">Membrane</keyword>
<dbReference type="PATRIC" id="fig|354243.3.peg.3438"/>
<sequence>MLPSGLAAGGPPMSSIAFNLPRSVTLAADLALLGVAATHGYVLATTPGPGYFVVYCVAMIIGCLAAAGITWIDIDDIVPGLGWLAGSVLCAAFVIGYLISRLVSLPGLPALTGRWDIAPGNLALACAGAFLALHLTVLTGINVAFGQRRAWYY</sequence>
<accession>A0A1B8SD52</accession>
<dbReference type="Proteomes" id="UP000092668">
    <property type="component" value="Unassembled WGS sequence"/>
</dbReference>
<evidence type="ECO:0000256" key="1">
    <source>
        <dbReference type="SAM" id="Phobius"/>
    </source>
</evidence>
<feature type="transmembrane region" description="Helical" evidence="1">
    <location>
        <begin position="122"/>
        <end position="145"/>
    </location>
</feature>